<name>A0A401LEW7_9FIRM</name>
<dbReference type="Gene3D" id="3.40.50.1000">
    <property type="entry name" value="HAD superfamily/HAD-like"/>
    <property type="match status" value="1"/>
</dbReference>
<dbReference type="Proteomes" id="UP000287361">
    <property type="component" value="Unassembled WGS sequence"/>
</dbReference>
<gene>
    <name evidence="1" type="ORF">KGMB03357_17500</name>
</gene>
<keyword evidence="2" id="KW-1185">Reference proteome</keyword>
<dbReference type="SUPFAM" id="SSF56784">
    <property type="entry name" value="HAD-like"/>
    <property type="match status" value="1"/>
</dbReference>
<sequence length="277" mass="30641">MKYIKLVASDLDGTLLDKNKEITPRLYHALEQMNEQGIYFVPATGRPFSTVPQAIKALPFLRYVITSNGAAIYDAVEKKAVIENNLSPNAVDAVIPIAKRLPVITEYFIHGKAYIAKSVYENLSPYGLTESHVRYILNSRTPVENFWEKMQKSHAILENINLIFRDMDLRKQVWAELRALGLCSVTASTPENIEITSPLATKAKALETLCALLGIEAEHVLAMGDSDNDLPMLEFAGIGVAMANSEAHIKAAADMIAEDCNHFGAAKILEQLLKERA</sequence>
<dbReference type="GO" id="GO:0000287">
    <property type="term" value="F:magnesium ion binding"/>
    <property type="evidence" value="ECO:0007669"/>
    <property type="project" value="TreeGrafter"/>
</dbReference>
<dbReference type="NCBIfam" id="TIGR01484">
    <property type="entry name" value="HAD-SF-IIB"/>
    <property type="match status" value="1"/>
</dbReference>
<protein>
    <submittedName>
        <fullName evidence="1">Sugar phosphate phosphatase</fullName>
    </submittedName>
</protein>
<dbReference type="PANTHER" id="PTHR10000">
    <property type="entry name" value="PHOSPHOSERINE PHOSPHATASE"/>
    <property type="match status" value="1"/>
</dbReference>
<dbReference type="GO" id="GO:0005829">
    <property type="term" value="C:cytosol"/>
    <property type="evidence" value="ECO:0007669"/>
    <property type="project" value="TreeGrafter"/>
</dbReference>
<dbReference type="EMBL" id="BHVZ01000010">
    <property type="protein sequence ID" value="GCB30089.1"/>
    <property type="molecule type" value="Genomic_DNA"/>
</dbReference>
<dbReference type="NCBIfam" id="TIGR00099">
    <property type="entry name" value="Cof-subfamily"/>
    <property type="match status" value="1"/>
</dbReference>
<dbReference type="GO" id="GO:0016791">
    <property type="term" value="F:phosphatase activity"/>
    <property type="evidence" value="ECO:0007669"/>
    <property type="project" value="UniProtKB-ARBA"/>
</dbReference>
<dbReference type="InterPro" id="IPR000150">
    <property type="entry name" value="Cof"/>
</dbReference>
<dbReference type="SFLD" id="SFLDS00003">
    <property type="entry name" value="Haloacid_Dehalogenase"/>
    <property type="match status" value="1"/>
</dbReference>
<dbReference type="PANTHER" id="PTHR10000:SF8">
    <property type="entry name" value="HAD SUPERFAMILY HYDROLASE-LIKE, TYPE 3"/>
    <property type="match status" value="1"/>
</dbReference>
<dbReference type="InterPro" id="IPR006379">
    <property type="entry name" value="HAD-SF_hydro_IIB"/>
</dbReference>
<accession>A0A401LEW7</accession>
<evidence type="ECO:0000313" key="2">
    <source>
        <dbReference type="Proteomes" id="UP000287361"/>
    </source>
</evidence>
<comment type="caution">
    <text evidence="1">The sequence shown here is derived from an EMBL/GenBank/DDBJ whole genome shotgun (WGS) entry which is preliminary data.</text>
</comment>
<dbReference type="Pfam" id="PF08282">
    <property type="entry name" value="Hydrolase_3"/>
    <property type="match status" value="1"/>
</dbReference>
<dbReference type="Gene3D" id="3.30.1240.10">
    <property type="match status" value="1"/>
</dbReference>
<organism evidence="1 2">
    <name type="scientific">Anaerotignum faecicola</name>
    <dbReference type="NCBI Taxonomy" id="2358141"/>
    <lineage>
        <taxon>Bacteria</taxon>
        <taxon>Bacillati</taxon>
        <taxon>Bacillota</taxon>
        <taxon>Clostridia</taxon>
        <taxon>Lachnospirales</taxon>
        <taxon>Anaerotignaceae</taxon>
        <taxon>Anaerotignum</taxon>
    </lineage>
</organism>
<proteinExistence type="predicted"/>
<dbReference type="InterPro" id="IPR023214">
    <property type="entry name" value="HAD_sf"/>
</dbReference>
<evidence type="ECO:0000313" key="1">
    <source>
        <dbReference type="EMBL" id="GCB30089.1"/>
    </source>
</evidence>
<dbReference type="SFLD" id="SFLDG01140">
    <property type="entry name" value="C2.B:_Phosphomannomutase_and_P"/>
    <property type="match status" value="1"/>
</dbReference>
<dbReference type="PROSITE" id="PS01229">
    <property type="entry name" value="COF_2"/>
    <property type="match status" value="1"/>
</dbReference>
<reference evidence="1 2" key="1">
    <citation type="submission" date="2018-10" db="EMBL/GenBank/DDBJ databases">
        <title>Draft Genome Sequence of Anaerotignum sp. KCTC 15736.</title>
        <authorList>
            <person name="Choi S.H."/>
            <person name="Kim J.S."/>
            <person name="Kang S.W."/>
            <person name="Lee J.S."/>
            <person name="Park S.H."/>
        </authorList>
    </citation>
    <scope>NUCLEOTIDE SEQUENCE [LARGE SCALE GENOMIC DNA]</scope>
    <source>
        <strain evidence="1 2">KCTC 15736</strain>
    </source>
</reference>
<dbReference type="CDD" id="cd07516">
    <property type="entry name" value="HAD_Pase"/>
    <property type="match status" value="1"/>
</dbReference>
<dbReference type="AlphaFoldDB" id="A0A401LEW7"/>
<dbReference type="InterPro" id="IPR036412">
    <property type="entry name" value="HAD-like_sf"/>
</dbReference>
<dbReference type="OrthoDB" id="9814970at2"/>